<dbReference type="GO" id="GO:0015833">
    <property type="term" value="P:peptide transport"/>
    <property type="evidence" value="ECO:0007669"/>
    <property type="project" value="TreeGrafter"/>
</dbReference>
<dbReference type="PIRSF" id="PIRSF002741">
    <property type="entry name" value="MppA"/>
    <property type="match status" value="1"/>
</dbReference>
<dbReference type="Gene3D" id="3.10.105.10">
    <property type="entry name" value="Dipeptide-binding Protein, Domain 3"/>
    <property type="match status" value="1"/>
</dbReference>
<dbReference type="Proteomes" id="UP000182932">
    <property type="component" value="Unassembled WGS sequence"/>
</dbReference>
<evidence type="ECO:0000313" key="6">
    <source>
        <dbReference type="EMBL" id="SEK00029.1"/>
    </source>
</evidence>
<dbReference type="InterPro" id="IPR000914">
    <property type="entry name" value="SBP_5_dom"/>
</dbReference>
<dbReference type="PANTHER" id="PTHR30290:SF9">
    <property type="entry name" value="OLIGOPEPTIDE-BINDING PROTEIN APPA"/>
    <property type="match status" value="1"/>
</dbReference>
<sequence length="510" mass="55030">MTNGLNRRGFLATTLGGAGALSFLGPRALMAQEGGTLRFALSTFPPSLAAWTSAGTAAGTIKLMMHRGLLSYGADGMLRGELAEDWSVDDAGVWTFTLREAQWHDGTPVTAEDVAYTIAEVAKPDSAAFSQGQMSLITKVETPDARTVRLHTSEPLATLPGWFAHYHMPIIKTGESPETEIGAGPFTLDSIERGVSLSLTAFDGYYKPGLPKLAGVEAIVYADENLRVAALEAGDVDLAEYVPWQAMAQVEDNDALRLDVTDGPFMYLTFNASKPPFDNPKVRQAVAHAIKREDIVAAAFYDRGGALTHLPIAEKSEFFNPDLADAWSYDPEKSKALLAEAGYPDGFSCTMLSTAQYGMHQSTAEVCQAYLSMVGINAQLDLPEWSSRVKKGNEGQYDLAVMGTTADNNDPDGLVNVLDGSLPPSFVRSYDMQTPEITELFARGRATFDTEERKAIYHELESTAIETVPLVGLAWRAQGYGMKAGVSGFANLPGQLTFYSGITLEETMLG</sequence>
<evidence type="ECO:0000256" key="4">
    <source>
        <dbReference type="ARBA" id="ARBA00022729"/>
    </source>
</evidence>
<dbReference type="GO" id="GO:1904680">
    <property type="term" value="F:peptide transmembrane transporter activity"/>
    <property type="evidence" value="ECO:0007669"/>
    <property type="project" value="TreeGrafter"/>
</dbReference>
<dbReference type="AlphaFoldDB" id="A0A975WDE4"/>
<proteinExistence type="inferred from homology"/>
<dbReference type="InterPro" id="IPR030678">
    <property type="entry name" value="Peptide/Ni-bd"/>
</dbReference>
<protein>
    <submittedName>
        <fullName evidence="6">Peptide/nickel transport system substrate-binding protein</fullName>
    </submittedName>
</protein>
<dbReference type="Gene3D" id="3.40.190.10">
    <property type="entry name" value="Periplasmic binding protein-like II"/>
    <property type="match status" value="1"/>
</dbReference>
<reference evidence="6 7" key="1">
    <citation type="submission" date="2016-10" db="EMBL/GenBank/DDBJ databases">
        <authorList>
            <person name="Varghese N."/>
            <person name="Submissions S."/>
        </authorList>
    </citation>
    <scope>NUCLEOTIDE SEQUENCE [LARGE SCALE GENOMIC DNA]</scope>
    <source>
        <strain evidence="6 7">FF3</strain>
    </source>
</reference>
<dbReference type="Gene3D" id="3.90.76.10">
    <property type="entry name" value="Dipeptide-binding Protein, Domain 1"/>
    <property type="match status" value="1"/>
</dbReference>
<evidence type="ECO:0000256" key="1">
    <source>
        <dbReference type="ARBA" id="ARBA00004418"/>
    </source>
</evidence>
<evidence type="ECO:0000313" key="7">
    <source>
        <dbReference type="Proteomes" id="UP000182932"/>
    </source>
</evidence>
<feature type="domain" description="Solute-binding protein family 5" evidence="5">
    <location>
        <begin position="80"/>
        <end position="419"/>
    </location>
</feature>
<keyword evidence="4" id="KW-0732">Signal</keyword>
<dbReference type="Pfam" id="PF00496">
    <property type="entry name" value="SBP_bac_5"/>
    <property type="match status" value="1"/>
</dbReference>
<dbReference type="InterPro" id="IPR039424">
    <property type="entry name" value="SBP_5"/>
</dbReference>
<accession>A0A975WDE4</accession>
<evidence type="ECO:0000256" key="2">
    <source>
        <dbReference type="ARBA" id="ARBA00005695"/>
    </source>
</evidence>
<name>A0A975WDE4_9RHOB</name>
<dbReference type="RefSeq" id="WP_074838185.1">
    <property type="nucleotide sequence ID" value="NZ_FNYY01000017.1"/>
</dbReference>
<comment type="similarity">
    <text evidence="2">Belongs to the bacterial solute-binding protein 5 family.</text>
</comment>
<dbReference type="SUPFAM" id="SSF53850">
    <property type="entry name" value="Periplasmic binding protein-like II"/>
    <property type="match status" value="1"/>
</dbReference>
<dbReference type="GO" id="GO:0030288">
    <property type="term" value="C:outer membrane-bounded periplasmic space"/>
    <property type="evidence" value="ECO:0007669"/>
    <property type="project" value="UniProtKB-ARBA"/>
</dbReference>
<evidence type="ECO:0000256" key="3">
    <source>
        <dbReference type="ARBA" id="ARBA00022448"/>
    </source>
</evidence>
<keyword evidence="3" id="KW-0813">Transport</keyword>
<dbReference type="CDD" id="cd08516">
    <property type="entry name" value="PBP2_NikA_DppA_OppA_like_11"/>
    <property type="match status" value="1"/>
</dbReference>
<dbReference type="EMBL" id="FNYY01000017">
    <property type="protein sequence ID" value="SEK00029.1"/>
    <property type="molecule type" value="Genomic_DNA"/>
</dbReference>
<comment type="subcellular location">
    <subcellularLocation>
        <location evidence="1">Periplasm</location>
    </subcellularLocation>
</comment>
<keyword evidence="7" id="KW-1185">Reference proteome</keyword>
<organism evidence="6 7">
    <name type="scientific">Marinovum algicola</name>
    <dbReference type="NCBI Taxonomy" id="42444"/>
    <lineage>
        <taxon>Bacteria</taxon>
        <taxon>Pseudomonadati</taxon>
        <taxon>Pseudomonadota</taxon>
        <taxon>Alphaproteobacteria</taxon>
        <taxon>Rhodobacterales</taxon>
        <taxon>Roseobacteraceae</taxon>
        <taxon>Marinovum</taxon>
    </lineage>
</organism>
<dbReference type="InterPro" id="IPR006311">
    <property type="entry name" value="TAT_signal"/>
</dbReference>
<gene>
    <name evidence="6" type="ORF">SAMN04487940_11762</name>
</gene>
<evidence type="ECO:0000259" key="5">
    <source>
        <dbReference type="Pfam" id="PF00496"/>
    </source>
</evidence>
<dbReference type="GO" id="GO:0043190">
    <property type="term" value="C:ATP-binding cassette (ABC) transporter complex"/>
    <property type="evidence" value="ECO:0007669"/>
    <property type="project" value="InterPro"/>
</dbReference>
<dbReference type="PROSITE" id="PS51318">
    <property type="entry name" value="TAT"/>
    <property type="match status" value="1"/>
</dbReference>
<dbReference type="GeneID" id="80820092"/>
<comment type="caution">
    <text evidence="6">The sequence shown here is derived from an EMBL/GenBank/DDBJ whole genome shotgun (WGS) entry which is preliminary data.</text>
</comment>
<dbReference type="PANTHER" id="PTHR30290">
    <property type="entry name" value="PERIPLASMIC BINDING COMPONENT OF ABC TRANSPORTER"/>
    <property type="match status" value="1"/>
</dbReference>